<reference evidence="3 4" key="1">
    <citation type="journal article" date="2023" name="Nat. Commun.">
        <title>Origin of minicircular mitochondrial genomes in red algae.</title>
        <authorList>
            <person name="Lee Y."/>
            <person name="Cho C.H."/>
            <person name="Lee Y.M."/>
            <person name="Park S.I."/>
            <person name="Yang J.H."/>
            <person name="West J.A."/>
            <person name="Bhattacharya D."/>
            <person name="Yoon H.S."/>
        </authorList>
    </citation>
    <scope>NUCLEOTIDE SEQUENCE [LARGE SCALE GENOMIC DNA]</scope>
    <source>
        <strain evidence="3 4">CCMP1338</strain>
        <tissue evidence="3">Whole cell</tissue>
    </source>
</reference>
<dbReference type="Gene3D" id="1.10.10.1200">
    <property type="entry name" value="MAGE homology domain, winged helix WH1 motif"/>
    <property type="match status" value="1"/>
</dbReference>
<dbReference type="GO" id="GO:0005634">
    <property type="term" value="C:nucleus"/>
    <property type="evidence" value="ECO:0007669"/>
    <property type="project" value="TreeGrafter"/>
</dbReference>
<dbReference type="AlphaFoldDB" id="A0AAV8UQ12"/>
<sequence length="267" mass="29672">MDDTEGYDVEDSYAPGGPSQLGTAPTAEKEKLAGKVVRFLLARHLQNVLTSRTDISKLFDEAIRSRRTVIGEVFKLAQTYLLERFGMEVVEVYRKVKGRSTTGLSQTARSVLSQASASQGTGQAKYYILVSALPQERRPPVQNKAVLGLVSTIASLILLNPHFRVNENSLVRHLEELGVESEGRNLHHPQLGNVSQLLEVELIKQGYFEKEKDGDQSFYSFGPRLRGEIGTEALVEMIDQIFDGELDDVTKQELKLRADGVQEPVEA</sequence>
<organism evidence="3 4">
    <name type="scientific">Rhodosorus marinus</name>
    <dbReference type="NCBI Taxonomy" id="101924"/>
    <lineage>
        <taxon>Eukaryota</taxon>
        <taxon>Rhodophyta</taxon>
        <taxon>Stylonematophyceae</taxon>
        <taxon>Stylonematales</taxon>
        <taxon>Stylonemataceae</taxon>
        <taxon>Rhodosorus</taxon>
    </lineage>
</organism>
<dbReference type="Gene3D" id="1.10.10.1210">
    <property type="entry name" value="MAGE homology domain, winged helix WH2 motif"/>
    <property type="match status" value="1"/>
</dbReference>
<dbReference type="Proteomes" id="UP001157974">
    <property type="component" value="Unassembled WGS sequence"/>
</dbReference>
<dbReference type="SMART" id="SM01373">
    <property type="entry name" value="MAGE"/>
    <property type="match status" value="1"/>
</dbReference>
<dbReference type="InterPro" id="IPR002190">
    <property type="entry name" value="MHD_dom"/>
</dbReference>
<gene>
    <name evidence="3" type="ORF">NDN08_004327</name>
</gene>
<comment type="caution">
    <text evidence="3">The sequence shown here is derived from an EMBL/GenBank/DDBJ whole genome shotgun (WGS) entry which is preliminary data.</text>
</comment>
<dbReference type="InterPro" id="IPR037445">
    <property type="entry name" value="MAGE"/>
</dbReference>
<protein>
    <recommendedName>
        <fullName evidence="2">MAGE domain-containing protein</fullName>
    </recommendedName>
</protein>
<evidence type="ECO:0000313" key="4">
    <source>
        <dbReference type="Proteomes" id="UP001157974"/>
    </source>
</evidence>
<feature type="domain" description="MAGE" evidence="2">
    <location>
        <begin position="36"/>
        <end position="234"/>
    </location>
</feature>
<feature type="region of interest" description="Disordered" evidence="1">
    <location>
        <begin position="1"/>
        <end position="26"/>
    </location>
</feature>
<evidence type="ECO:0000259" key="2">
    <source>
        <dbReference type="SMART" id="SM01373"/>
    </source>
</evidence>
<accession>A0AAV8UQ12</accession>
<dbReference type="PANTHER" id="PTHR11736:SF14">
    <property type="entry name" value="NSE3 HOMOLOG, SMC5-SMC6 COMPLEX COMPONENT"/>
    <property type="match status" value="1"/>
</dbReference>
<dbReference type="InterPro" id="IPR041899">
    <property type="entry name" value="MAGE_WH2"/>
</dbReference>
<feature type="compositionally biased region" description="Acidic residues" evidence="1">
    <location>
        <begin position="1"/>
        <end position="11"/>
    </location>
</feature>
<name>A0AAV8UQ12_9RHOD</name>
<dbReference type="EMBL" id="JAMWBK010000007">
    <property type="protein sequence ID" value="KAJ8903217.1"/>
    <property type="molecule type" value="Genomic_DNA"/>
</dbReference>
<dbReference type="Pfam" id="PF01454">
    <property type="entry name" value="MAGE"/>
    <property type="match status" value="1"/>
</dbReference>
<evidence type="ECO:0000256" key="1">
    <source>
        <dbReference type="SAM" id="MobiDB-lite"/>
    </source>
</evidence>
<proteinExistence type="predicted"/>
<evidence type="ECO:0000313" key="3">
    <source>
        <dbReference type="EMBL" id="KAJ8903217.1"/>
    </source>
</evidence>
<dbReference type="InterPro" id="IPR041898">
    <property type="entry name" value="MAGE_WH1"/>
</dbReference>
<keyword evidence="4" id="KW-1185">Reference proteome</keyword>
<dbReference type="PANTHER" id="PTHR11736">
    <property type="entry name" value="MELANOMA-ASSOCIATED ANTIGEN MAGE ANTIGEN"/>
    <property type="match status" value="1"/>
</dbReference>